<feature type="chain" id="PRO_5042852092" description="Type IX secretion system membrane protein PorP/SprF" evidence="2">
    <location>
        <begin position="24"/>
        <end position="328"/>
    </location>
</feature>
<keyword evidence="2" id="KW-0732">Signal</keyword>
<dbReference type="RefSeq" id="WP_338238402.1">
    <property type="nucleotide sequence ID" value="NZ_BQKE01000002.1"/>
</dbReference>
<dbReference type="Proteomes" id="UP001310022">
    <property type="component" value="Unassembled WGS sequence"/>
</dbReference>
<proteinExistence type="predicted"/>
<evidence type="ECO:0000313" key="3">
    <source>
        <dbReference type="EMBL" id="GJM63203.1"/>
    </source>
</evidence>
<evidence type="ECO:0000256" key="1">
    <source>
        <dbReference type="SAM" id="MobiDB-lite"/>
    </source>
</evidence>
<feature type="compositionally biased region" description="Basic residues" evidence="1">
    <location>
        <begin position="85"/>
        <end position="103"/>
    </location>
</feature>
<organism evidence="3 4">
    <name type="scientific">Persicobacter diffluens</name>
    <dbReference type="NCBI Taxonomy" id="981"/>
    <lineage>
        <taxon>Bacteria</taxon>
        <taxon>Pseudomonadati</taxon>
        <taxon>Bacteroidota</taxon>
        <taxon>Cytophagia</taxon>
        <taxon>Cytophagales</taxon>
        <taxon>Persicobacteraceae</taxon>
        <taxon>Persicobacter</taxon>
    </lineage>
</organism>
<evidence type="ECO:0000256" key="2">
    <source>
        <dbReference type="SAM" id="SignalP"/>
    </source>
</evidence>
<reference evidence="3 4" key="1">
    <citation type="submission" date="2021-12" db="EMBL/GenBank/DDBJ databases">
        <title>Genome sequencing of bacteria with rrn-lacking chromosome and rrn-plasmid.</title>
        <authorList>
            <person name="Anda M."/>
            <person name="Iwasaki W."/>
        </authorList>
    </citation>
    <scope>NUCLEOTIDE SEQUENCE [LARGE SCALE GENOMIC DNA]</scope>
    <source>
        <strain evidence="3 4">NBRC 15940</strain>
    </source>
</reference>
<dbReference type="InterPro" id="IPR019861">
    <property type="entry name" value="PorP/SprF_Bacteroidetes"/>
</dbReference>
<gene>
    <name evidence="3" type="ORF">PEDI_37550</name>
</gene>
<dbReference type="Pfam" id="PF11751">
    <property type="entry name" value="PorP_SprF"/>
    <property type="match status" value="1"/>
</dbReference>
<protein>
    <recommendedName>
        <fullName evidence="5">Type IX secretion system membrane protein PorP/SprF</fullName>
    </recommendedName>
</protein>
<dbReference type="AlphaFoldDB" id="A0AAN4W0M8"/>
<feature type="signal peptide" evidence="2">
    <location>
        <begin position="1"/>
        <end position="23"/>
    </location>
</feature>
<dbReference type="EMBL" id="BQKE01000002">
    <property type="protein sequence ID" value="GJM63203.1"/>
    <property type="molecule type" value="Genomic_DNA"/>
</dbReference>
<comment type="caution">
    <text evidence="3">The sequence shown here is derived from an EMBL/GenBank/DDBJ whole genome shotgun (WGS) entry which is preliminary data.</text>
</comment>
<sequence length="328" mass="36947">MKMKYSILLSIVLACLLAQEVKAQNTMQTSQYMVNYMIINPAVVGLNEHSEFRLSYRNQWSGIEGAPTTFFGSANTSLGHQGSASRRRRGGRRRGYRGRSGRPHHGLGAYIMNDQAGAVSQIRMYANYAYHLRISSQVRMSAGASAGLISNQIDKDKIYVVDPNDPLLANAQNSMHPDIQIGFWFHSSNWFAGLSATEFNLSNGFGTELGALQPNYYLTGGYRFELSRELDFVPSVLMKTVNFSQYQLDMNLKLRYRSVLWGGLSLRGTQDLTAIFGLDLMNGMMMAYSYDYQLTEVNAVSNGSHEITIGFNMKGKRQRRGLDRRAFW</sequence>
<evidence type="ECO:0000313" key="4">
    <source>
        <dbReference type="Proteomes" id="UP001310022"/>
    </source>
</evidence>
<evidence type="ECO:0008006" key="5">
    <source>
        <dbReference type="Google" id="ProtNLM"/>
    </source>
</evidence>
<keyword evidence="4" id="KW-1185">Reference proteome</keyword>
<dbReference type="NCBIfam" id="TIGR03519">
    <property type="entry name" value="T9SS_PorP_fam"/>
    <property type="match status" value="1"/>
</dbReference>
<dbReference type="PROSITE" id="PS51257">
    <property type="entry name" value="PROKAR_LIPOPROTEIN"/>
    <property type="match status" value="1"/>
</dbReference>
<name>A0AAN4W0M8_9BACT</name>
<accession>A0AAN4W0M8</accession>
<feature type="region of interest" description="Disordered" evidence="1">
    <location>
        <begin position="73"/>
        <end position="103"/>
    </location>
</feature>